<comment type="catalytic activity">
    <reaction evidence="8">
        <text>fluoride(in) = fluoride(out)</text>
        <dbReference type="Rhea" id="RHEA:76159"/>
        <dbReference type="ChEBI" id="CHEBI:17051"/>
    </reaction>
    <physiologicalReaction direction="left-to-right" evidence="8">
        <dbReference type="Rhea" id="RHEA:76160"/>
    </physiologicalReaction>
</comment>
<evidence type="ECO:0000256" key="3">
    <source>
        <dbReference type="ARBA" id="ARBA00022692"/>
    </source>
</evidence>
<dbReference type="HAMAP" id="MF_00454">
    <property type="entry name" value="FluC"/>
    <property type="match status" value="1"/>
</dbReference>
<feature type="transmembrane region" description="Helical" evidence="10">
    <location>
        <begin position="29"/>
        <end position="49"/>
    </location>
</feature>
<dbReference type="InterPro" id="IPR003691">
    <property type="entry name" value="FluC"/>
</dbReference>
<accession>A0ABY8HAC1</accession>
<reference evidence="11 12" key="1">
    <citation type="submission" date="2023-04" db="EMBL/GenBank/DDBJ databases">
        <title>Funneling lignin-derived compounds into biodiesel using alkali-halophilic Citricoccus sp. P2.</title>
        <authorList>
            <person name="Luo C.-B."/>
        </authorList>
    </citation>
    <scope>NUCLEOTIDE SEQUENCE [LARGE SCALE GENOMIC DNA]</scope>
    <source>
        <strain evidence="11 12">P2</strain>
    </source>
</reference>
<evidence type="ECO:0000256" key="5">
    <source>
        <dbReference type="ARBA" id="ARBA00023136"/>
    </source>
</evidence>
<sequence length="122" mass="12485">MILVLLMFAGCCALGAALRYVADTLLPSHGILLVNVLGSLIAGAVFAAVWGAGASESTTMFLATGLAGSLTTFSTVSLAAGKALLERRYRTTLSTLLLHYGASLTAATLGYLAIAWLTSTAM</sequence>
<evidence type="ECO:0000256" key="10">
    <source>
        <dbReference type="HAMAP-Rule" id="MF_00454"/>
    </source>
</evidence>
<comment type="function">
    <text evidence="9 10">Fluoride-specific ion channel. Important for reducing fluoride concentration in the cell, thus reducing its toxicity.</text>
</comment>
<evidence type="ECO:0000256" key="9">
    <source>
        <dbReference type="ARBA" id="ARBA00049940"/>
    </source>
</evidence>
<keyword evidence="4 10" id="KW-1133">Transmembrane helix</keyword>
<comment type="caution">
    <text evidence="10">Lacks conserved residue(s) required for the propagation of feature annotation.</text>
</comment>
<gene>
    <name evidence="10" type="primary">fluC</name>
    <name evidence="10" type="synonym">crcB</name>
    <name evidence="11" type="ORF">P8192_05980</name>
</gene>
<keyword evidence="12" id="KW-1185">Reference proteome</keyword>
<comment type="similarity">
    <text evidence="7 10">Belongs to the fluoride channel Fluc/FEX (TC 1.A.43) family.</text>
</comment>
<evidence type="ECO:0000313" key="12">
    <source>
        <dbReference type="Proteomes" id="UP001219037"/>
    </source>
</evidence>
<keyword evidence="10" id="KW-0479">Metal-binding</keyword>
<keyword evidence="6 10" id="KW-0407">Ion channel</keyword>
<dbReference type="EMBL" id="CP121252">
    <property type="protein sequence ID" value="WFP17650.1"/>
    <property type="molecule type" value="Genomic_DNA"/>
</dbReference>
<evidence type="ECO:0000256" key="1">
    <source>
        <dbReference type="ARBA" id="ARBA00004651"/>
    </source>
</evidence>
<feature type="transmembrane region" description="Helical" evidence="10">
    <location>
        <begin position="97"/>
        <end position="117"/>
    </location>
</feature>
<evidence type="ECO:0000256" key="4">
    <source>
        <dbReference type="ARBA" id="ARBA00022989"/>
    </source>
</evidence>
<evidence type="ECO:0000256" key="7">
    <source>
        <dbReference type="ARBA" id="ARBA00035120"/>
    </source>
</evidence>
<comment type="subcellular location">
    <subcellularLocation>
        <location evidence="1 10">Cell membrane</location>
        <topology evidence="1 10">Multi-pass membrane protein</topology>
    </subcellularLocation>
</comment>
<dbReference type="Pfam" id="PF02537">
    <property type="entry name" value="CRCB"/>
    <property type="match status" value="1"/>
</dbReference>
<evidence type="ECO:0000256" key="6">
    <source>
        <dbReference type="ARBA" id="ARBA00023303"/>
    </source>
</evidence>
<name>A0ABY8HAC1_9MICC</name>
<proteinExistence type="inferred from homology"/>
<feature type="binding site" evidence="10">
    <location>
        <position position="68"/>
    </location>
    <ligand>
        <name>Na(+)</name>
        <dbReference type="ChEBI" id="CHEBI:29101"/>
        <note>structural</note>
    </ligand>
</feature>
<evidence type="ECO:0000256" key="2">
    <source>
        <dbReference type="ARBA" id="ARBA00022475"/>
    </source>
</evidence>
<keyword evidence="2 10" id="KW-1003">Cell membrane</keyword>
<dbReference type="Proteomes" id="UP001219037">
    <property type="component" value="Chromosome"/>
</dbReference>
<keyword evidence="5 10" id="KW-0472">Membrane</keyword>
<keyword evidence="10" id="KW-0915">Sodium</keyword>
<organism evidence="11 12">
    <name type="scientific">Citricoccus muralis</name>
    <dbReference type="NCBI Taxonomy" id="169134"/>
    <lineage>
        <taxon>Bacteria</taxon>
        <taxon>Bacillati</taxon>
        <taxon>Actinomycetota</taxon>
        <taxon>Actinomycetes</taxon>
        <taxon>Micrococcales</taxon>
        <taxon>Micrococcaceae</taxon>
        <taxon>Citricoccus</taxon>
    </lineage>
</organism>
<keyword evidence="10" id="KW-0406">Ion transport</keyword>
<keyword evidence="10" id="KW-0813">Transport</keyword>
<dbReference type="RefSeq" id="WP_278159320.1">
    <property type="nucleotide sequence ID" value="NZ_CP121252.1"/>
</dbReference>
<evidence type="ECO:0000256" key="8">
    <source>
        <dbReference type="ARBA" id="ARBA00035585"/>
    </source>
</evidence>
<comment type="activity regulation">
    <text evidence="10">Na(+) is not transported, but it plays an essential structural role and its presence is essential for fluoride channel function.</text>
</comment>
<keyword evidence="3 10" id="KW-0812">Transmembrane</keyword>
<protein>
    <recommendedName>
        <fullName evidence="10">Fluoride-specific ion channel FluC</fullName>
    </recommendedName>
</protein>
<evidence type="ECO:0000313" key="11">
    <source>
        <dbReference type="EMBL" id="WFP17650.1"/>
    </source>
</evidence>
<feature type="binding site" evidence="10">
    <location>
        <position position="71"/>
    </location>
    <ligand>
        <name>Na(+)</name>
        <dbReference type="ChEBI" id="CHEBI:29101"/>
        <note>structural</note>
    </ligand>
</feature>